<evidence type="ECO:0000313" key="1">
    <source>
        <dbReference type="EMBL" id="MBB3166265.1"/>
    </source>
</evidence>
<gene>
    <name evidence="2" type="ORF">EV131_1274</name>
    <name evidence="1" type="ORF">FHS25_006781</name>
</gene>
<evidence type="ECO:0000313" key="3">
    <source>
        <dbReference type="Proteomes" id="UP000295021"/>
    </source>
</evidence>
<protein>
    <submittedName>
        <fullName evidence="2">Uncharacterized protein</fullName>
    </submittedName>
</protein>
<comment type="caution">
    <text evidence="2">The sequence shown here is derived from an EMBL/GenBank/DDBJ whole genome shotgun (WGS) entry which is preliminary data.</text>
</comment>
<organism evidence="2 3">
    <name type="scientific">Rhizobium laguerreae</name>
    <dbReference type="NCBI Taxonomy" id="1076926"/>
    <lineage>
        <taxon>Bacteria</taxon>
        <taxon>Pseudomonadati</taxon>
        <taxon>Pseudomonadota</taxon>
        <taxon>Alphaproteobacteria</taxon>
        <taxon>Hyphomicrobiales</taxon>
        <taxon>Rhizobiaceae</taxon>
        <taxon>Rhizobium/Agrobacterium group</taxon>
        <taxon>Rhizobium</taxon>
    </lineage>
</organism>
<name>A0AAX2QAL9_9HYPH</name>
<dbReference type="RefSeq" id="WP_245310520.1">
    <property type="nucleotide sequence ID" value="NZ_JAAXRF010000018.1"/>
</dbReference>
<dbReference type="AlphaFoldDB" id="A0AAX2QAL9"/>
<evidence type="ECO:0000313" key="2">
    <source>
        <dbReference type="EMBL" id="TCU13255.1"/>
    </source>
</evidence>
<dbReference type="Proteomes" id="UP000542811">
    <property type="component" value="Unassembled WGS sequence"/>
</dbReference>
<evidence type="ECO:0000313" key="4">
    <source>
        <dbReference type="Proteomes" id="UP000542811"/>
    </source>
</evidence>
<keyword evidence="4" id="KW-1185">Reference proteome</keyword>
<accession>A0AAX2QAL9</accession>
<dbReference type="EMBL" id="JACHXX010000015">
    <property type="protein sequence ID" value="MBB3166265.1"/>
    <property type="molecule type" value="Genomic_DNA"/>
</dbReference>
<reference evidence="1 4" key="2">
    <citation type="submission" date="2020-08" db="EMBL/GenBank/DDBJ databases">
        <title>Genomic Encyclopedia of Type Strains, Phase III (KMG-III): the genomes of soil and plant-associated and newly described type strains.</title>
        <authorList>
            <person name="Whitman W."/>
        </authorList>
    </citation>
    <scope>NUCLEOTIDE SEQUENCE [LARGE SCALE GENOMIC DNA]</scope>
    <source>
        <strain evidence="1 4">CECT 8280</strain>
    </source>
</reference>
<proteinExistence type="predicted"/>
<sequence>MLCQLGARQATVAVLDFVNPFSAGLALPPPVGDSVWYHWGRTLGPEYHPPAEEMFADVDLILDPKWPIEIWTANGMRDFFAHYYRPPLQ</sequence>
<dbReference type="Proteomes" id="UP000295021">
    <property type="component" value="Unassembled WGS sequence"/>
</dbReference>
<reference evidence="2 3" key="1">
    <citation type="submission" date="2019-03" db="EMBL/GenBank/DDBJ databases">
        <title>Genomic Encyclopedia of Type Strains, Phase IV (KMG-V): Genome sequencing to study the core and pangenomes of soil and plant-associated prokaryotes.</title>
        <authorList>
            <person name="Whitman W."/>
        </authorList>
    </citation>
    <scope>NUCLEOTIDE SEQUENCE [LARGE SCALE GENOMIC DNA]</scope>
    <source>
        <strain evidence="2 3">FB403</strain>
    </source>
</reference>
<dbReference type="EMBL" id="SMBI01000027">
    <property type="protein sequence ID" value="TCU13255.1"/>
    <property type="molecule type" value="Genomic_DNA"/>
</dbReference>